<dbReference type="EMBL" id="CP050124">
    <property type="protein sequence ID" value="QIP42686.1"/>
    <property type="molecule type" value="Genomic_DNA"/>
</dbReference>
<dbReference type="OrthoDB" id="4462506at2"/>
<dbReference type="RefSeq" id="WP_042448582.1">
    <property type="nucleotide sequence ID" value="NZ_CP050124.1"/>
</dbReference>
<gene>
    <name evidence="1" type="ORF">G9444_5443</name>
</gene>
<sequence length="166" mass="17551">MSLYLLDVEPTDVDASALGLVLGAPAPPTLAELVIGTSDATLTLGVLGASHVVTAWASGKELTEQVSCDALAAGGEPLPAVESTENYRFESSSLILDRVEFDSEAASLRESAGQDGWICGSFPGDDTALTALCGVRDRQGWSWQSWHLYPGEGTGVIVKTRSRWRP</sequence>
<dbReference type="Proteomes" id="UP000502345">
    <property type="component" value="Chromosome"/>
</dbReference>
<proteinExistence type="predicted"/>
<evidence type="ECO:0000313" key="1">
    <source>
        <dbReference type="EMBL" id="QIP42686.1"/>
    </source>
</evidence>
<dbReference type="Pfam" id="PF10936">
    <property type="entry name" value="DUF2617"/>
    <property type="match status" value="1"/>
</dbReference>
<reference evidence="1 2" key="1">
    <citation type="submission" date="2020-03" db="EMBL/GenBank/DDBJ databases">
        <title>Screen low temperature-resistant strains for efficient degradation of petroleum hydrocarbons under the low temperature.</title>
        <authorList>
            <person name="Wang Y."/>
            <person name="Chen J."/>
        </authorList>
    </citation>
    <scope>NUCLEOTIDE SEQUENCE [LARGE SCALE GENOMIC DNA]</scope>
    <source>
        <strain evidence="1 2">KB1</strain>
    </source>
</reference>
<name>A0A1Q4JWT2_RHOER</name>
<evidence type="ECO:0000313" key="2">
    <source>
        <dbReference type="Proteomes" id="UP000502345"/>
    </source>
</evidence>
<accession>A0A1Q4JWT2</accession>
<dbReference type="STRING" id="1833.XU06_25135"/>
<dbReference type="AlphaFoldDB" id="A0A1Q4JWT2"/>
<dbReference type="InterPro" id="IPR024486">
    <property type="entry name" value="DUF2617"/>
</dbReference>
<protein>
    <submittedName>
        <fullName evidence="1">Uncharacterized protein</fullName>
    </submittedName>
</protein>
<organism evidence="1 2">
    <name type="scientific">Rhodococcus erythropolis</name>
    <name type="common">Arthrobacter picolinophilus</name>
    <dbReference type="NCBI Taxonomy" id="1833"/>
    <lineage>
        <taxon>Bacteria</taxon>
        <taxon>Bacillati</taxon>
        <taxon>Actinomycetota</taxon>
        <taxon>Actinomycetes</taxon>
        <taxon>Mycobacteriales</taxon>
        <taxon>Nocardiaceae</taxon>
        <taxon>Rhodococcus</taxon>
        <taxon>Rhodococcus erythropolis group</taxon>
    </lineage>
</organism>